<protein>
    <recommendedName>
        <fullName evidence="3">Nucleotidyl transferase AbiEii/AbiGii toxin family protein</fullName>
    </recommendedName>
</protein>
<evidence type="ECO:0000313" key="2">
    <source>
        <dbReference type="Proteomes" id="UP000277633"/>
    </source>
</evidence>
<feature type="non-terminal residue" evidence="1">
    <location>
        <position position="121"/>
    </location>
</feature>
<evidence type="ECO:0008006" key="3">
    <source>
        <dbReference type="Google" id="ProtNLM"/>
    </source>
</evidence>
<dbReference type="Proteomes" id="UP000277633">
    <property type="component" value="Unassembled WGS sequence"/>
</dbReference>
<dbReference type="AlphaFoldDB" id="A0A497JFD2"/>
<dbReference type="InterPro" id="IPR014942">
    <property type="entry name" value="AbiEii"/>
</dbReference>
<dbReference type="Pfam" id="PF08843">
    <property type="entry name" value="AbiEii"/>
    <property type="match status" value="1"/>
</dbReference>
<reference evidence="1 2" key="1">
    <citation type="submission" date="2018-06" db="EMBL/GenBank/DDBJ databases">
        <title>Extensive metabolic versatility and redundancy in microbially diverse, dynamic hydrothermal sediments.</title>
        <authorList>
            <person name="Dombrowski N."/>
            <person name="Teske A."/>
            <person name="Baker B.J."/>
        </authorList>
    </citation>
    <scope>NUCLEOTIDE SEQUENCE [LARGE SCALE GENOMIC DNA]</scope>
    <source>
        <strain evidence="1">B9_G13</strain>
    </source>
</reference>
<proteinExistence type="predicted"/>
<sequence>MISRAELSEYAKLRGLTLAQAEKDYFQNLILFAIYRTHGNALVFKGGTALAKCYGSRRFSEDLDFTAISEFKVERIKKMLQRFALGFETKEKGFEKSIKIGFRIKGPLYTGSLSSLCRVII</sequence>
<accession>A0A497JFD2</accession>
<dbReference type="EMBL" id="QMWO01000071">
    <property type="protein sequence ID" value="RLG69509.1"/>
    <property type="molecule type" value="Genomic_DNA"/>
</dbReference>
<dbReference type="Gene3D" id="3.10.450.620">
    <property type="entry name" value="JHP933, nucleotidyltransferase-like core domain"/>
    <property type="match status" value="1"/>
</dbReference>
<name>A0A497JFD2_9ARCH</name>
<comment type="caution">
    <text evidence="1">The sequence shown here is derived from an EMBL/GenBank/DDBJ whole genome shotgun (WGS) entry which is preliminary data.</text>
</comment>
<gene>
    <name evidence="1" type="ORF">DRO07_02165</name>
</gene>
<organism evidence="1 2">
    <name type="scientific">Candidatus Iainarchaeum sp</name>
    <dbReference type="NCBI Taxonomy" id="3101447"/>
    <lineage>
        <taxon>Archaea</taxon>
        <taxon>Candidatus Iainarchaeota</taxon>
        <taxon>Candidatus Iainarchaeia</taxon>
        <taxon>Candidatus Iainarchaeales</taxon>
        <taxon>Candidatus Iainarchaeaceae</taxon>
        <taxon>Candidatus Iainarchaeum</taxon>
    </lineage>
</organism>
<evidence type="ECO:0000313" key="1">
    <source>
        <dbReference type="EMBL" id="RLG69509.1"/>
    </source>
</evidence>